<dbReference type="PROSITE" id="PS51144">
    <property type="entry name" value="ALPHA_CA_2"/>
    <property type="match status" value="1"/>
</dbReference>
<gene>
    <name evidence="6" type="ORF">PECUL_23A032765</name>
</gene>
<keyword evidence="2 4" id="KW-0479">Metal-binding</keyword>
<dbReference type="SUPFAM" id="SSF51069">
    <property type="entry name" value="Carbonic anhydrase"/>
    <property type="match status" value="1"/>
</dbReference>
<comment type="function">
    <text evidence="4">Reversible hydration of carbon dioxide.</text>
</comment>
<dbReference type="AlphaFoldDB" id="A0AAD1W0I9"/>
<keyword evidence="3 4" id="KW-0862">Zinc</keyword>
<dbReference type="Pfam" id="PF00194">
    <property type="entry name" value="Carb_anhydrase"/>
    <property type="match status" value="1"/>
</dbReference>
<dbReference type="PROSITE" id="PS00162">
    <property type="entry name" value="ALPHA_CA_1"/>
    <property type="match status" value="1"/>
</dbReference>
<evidence type="ECO:0000256" key="3">
    <source>
        <dbReference type="ARBA" id="ARBA00022833"/>
    </source>
</evidence>
<evidence type="ECO:0000313" key="6">
    <source>
        <dbReference type="EMBL" id="CAH2283575.1"/>
    </source>
</evidence>
<proteinExistence type="inferred from homology"/>
<keyword evidence="4" id="KW-0456">Lyase</keyword>
<feature type="domain" description="Alpha-carbonic anhydrase" evidence="5">
    <location>
        <begin position="1"/>
        <end position="163"/>
    </location>
</feature>
<accession>A0AAD1W0I9</accession>
<dbReference type="Gene3D" id="3.10.200.10">
    <property type="entry name" value="Alpha carbonic anhydrase"/>
    <property type="match status" value="1"/>
</dbReference>
<organism evidence="6 7">
    <name type="scientific">Pelobates cultripes</name>
    <name type="common">Western spadefoot toad</name>
    <dbReference type="NCBI Taxonomy" id="61616"/>
    <lineage>
        <taxon>Eukaryota</taxon>
        <taxon>Metazoa</taxon>
        <taxon>Chordata</taxon>
        <taxon>Craniata</taxon>
        <taxon>Vertebrata</taxon>
        <taxon>Euteleostomi</taxon>
        <taxon>Amphibia</taxon>
        <taxon>Batrachia</taxon>
        <taxon>Anura</taxon>
        <taxon>Pelobatoidea</taxon>
        <taxon>Pelobatidae</taxon>
        <taxon>Pelobates</taxon>
    </lineage>
</organism>
<reference evidence="6" key="1">
    <citation type="submission" date="2022-03" db="EMBL/GenBank/DDBJ databases">
        <authorList>
            <person name="Alioto T."/>
            <person name="Alioto T."/>
            <person name="Gomez Garrido J."/>
        </authorList>
    </citation>
    <scope>NUCLEOTIDE SEQUENCE</scope>
</reference>
<comment type="cofactor">
    <cofactor evidence="4">
        <name>Zn(2+)</name>
        <dbReference type="ChEBI" id="CHEBI:29105"/>
    </cofactor>
</comment>
<protein>
    <recommendedName>
        <fullName evidence="4">Carbonic anhydrase</fullName>
        <ecNumber evidence="4">4.2.1.1</ecNumber>
    </recommendedName>
</protein>
<dbReference type="InterPro" id="IPR036398">
    <property type="entry name" value="CA_dom_sf"/>
</dbReference>
<evidence type="ECO:0000259" key="5">
    <source>
        <dbReference type="PROSITE" id="PS51144"/>
    </source>
</evidence>
<dbReference type="GO" id="GO:0005886">
    <property type="term" value="C:plasma membrane"/>
    <property type="evidence" value="ECO:0007669"/>
    <property type="project" value="TreeGrafter"/>
</dbReference>
<dbReference type="SMART" id="SM01057">
    <property type="entry name" value="Carb_anhydrase"/>
    <property type="match status" value="1"/>
</dbReference>
<dbReference type="PANTHER" id="PTHR18952">
    <property type="entry name" value="CARBONIC ANHYDRASE"/>
    <property type="match status" value="1"/>
</dbReference>
<comment type="similarity">
    <text evidence="1 4">Belongs to the alpha-carbonic anhydrase family.</text>
</comment>
<dbReference type="GO" id="GO:0004089">
    <property type="term" value="F:carbonate dehydratase activity"/>
    <property type="evidence" value="ECO:0007669"/>
    <property type="project" value="UniProtKB-UniRule"/>
</dbReference>
<comment type="catalytic activity">
    <reaction evidence="4">
        <text>hydrogencarbonate + H(+) = CO2 + H2O</text>
        <dbReference type="Rhea" id="RHEA:10748"/>
        <dbReference type="ChEBI" id="CHEBI:15377"/>
        <dbReference type="ChEBI" id="CHEBI:15378"/>
        <dbReference type="ChEBI" id="CHEBI:16526"/>
        <dbReference type="ChEBI" id="CHEBI:17544"/>
        <dbReference type="EC" id="4.2.1.1"/>
    </reaction>
</comment>
<name>A0AAD1W0I9_PELCU</name>
<dbReference type="InterPro" id="IPR023561">
    <property type="entry name" value="Carbonic_anhydrase_a-class"/>
</dbReference>
<evidence type="ECO:0000256" key="2">
    <source>
        <dbReference type="ARBA" id="ARBA00022723"/>
    </source>
</evidence>
<evidence type="ECO:0000256" key="1">
    <source>
        <dbReference type="ARBA" id="ARBA00010718"/>
    </source>
</evidence>
<dbReference type="EC" id="4.2.1.1" evidence="4"/>
<dbReference type="InterPro" id="IPR018338">
    <property type="entry name" value="Carbonic_anhydrase_a-class_CS"/>
</dbReference>
<evidence type="ECO:0000256" key="4">
    <source>
        <dbReference type="RuleBase" id="RU367011"/>
    </source>
</evidence>
<evidence type="ECO:0000313" key="7">
    <source>
        <dbReference type="Proteomes" id="UP001295444"/>
    </source>
</evidence>
<dbReference type="EMBL" id="OW240915">
    <property type="protein sequence ID" value="CAH2283575.1"/>
    <property type="molecule type" value="Genomic_DNA"/>
</dbReference>
<dbReference type="PANTHER" id="PTHR18952:SF84">
    <property type="entry name" value="CARBONIC ANHYDRASE 14"/>
    <property type="match status" value="1"/>
</dbReference>
<keyword evidence="7" id="KW-1185">Reference proteome</keyword>
<dbReference type="InterPro" id="IPR001148">
    <property type="entry name" value="CA_dom"/>
</dbReference>
<dbReference type="GO" id="GO:0008270">
    <property type="term" value="F:zinc ion binding"/>
    <property type="evidence" value="ECO:0007669"/>
    <property type="project" value="UniProtKB-UniRule"/>
</dbReference>
<sequence>MCAVFARARSFTGTLASRARQFRVHAMSLRAPKPALGFRLQQGCLRLGGCFRVCAAHAQLASGEFARSEHARIGVVLMLSPSMHLRGLPHNFTAVQLHLHWGSSSHPFGSEHQIDSKAFPAEMHIVHYNSDKYADINEAKNKPDGLAVLGIFMEVRYSLYFRN</sequence>
<dbReference type="Proteomes" id="UP001295444">
    <property type="component" value="Chromosome 04"/>
</dbReference>